<evidence type="ECO:0008006" key="3">
    <source>
        <dbReference type="Google" id="ProtNLM"/>
    </source>
</evidence>
<sequence>MKARVALFRKLALALPQATEGAHMGSPDFRLNDRIFATLSAQDRGLGTLKLTVEQQQSFIAEMPEIFEPVQGGWGRMGMTFVDLHHVDEATLQGALATAYNNVKFKQTGRKTTRTTKSTVSLRSRLQ</sequence>
<evidence type="ECO:0000313" key="1">
    <source>
        <dbReference type="EMBL" id="GGG82643.1"/>
    </source>
</evidence>
<dbReference type="Proteomes" id="UP000647241">
    <property type="component" value="Unassembled WGS sequence"/>
</dbReference>
<organism evidence="1 2">
    <name type="scientific">Edaphobacter dinghuensis</name>
    <dbReference type="NCBI Taxonomy" id="1560005"/>
    <lineage>
        <taxon>Bacteria</taxon>
        <taxon>Pseudomonadati</taxon>
        <taxon>Acidobacteriota</taxon>
        <taxon>Terriglobia</taxon>
        <taxon>Terriglobales</taxon>
        <taxon>Acidobacteriaceae</taxon>
        <taxon>Edaphobacter</taxon>
    </lineage>
</organism>
<accession>A0A917HLR8</accession>
<reference evidence="1" key="2">
    <citation type="submission" date="2020-09" db="EMBL/GenBank/DDBJ databases">
        <authorList>
            <person name="Sun Q."/>
            <person name="Zhou Y."/>
        </authorList>
    </citation>
    <scope>NUCLEOTIDE SEQUENCE</scope>
    <source>
        <strain evidence="1">CGMCC 1.12997</strain>
    </source>
</reference>
<proteinExistence type="predicted"/>
<evidence type="ECO:0000313" key="2">
    <source>
        <dbReference type="Proteomes" id="UP000647241"/>
    </source>
</evidence>
<dbReference type="Pfam" id="PF04237">
    <property type="entry name" value="YjbR"/>
    <property type="match status" value="1"/>
</dbReference>
<dbReference type="RefSeq" id="WP_188554796.1">
    <property type="nucleotide sequence ID" value="NZ_BMGT01000003.1"/>
</dbReference>
<comment type="caution">
    <text evidence="1">The sequence shown here is derived from an EMBL/GenBank/DDBJ whole genome shotgun (WGS) entry which is preliminary data.</text>
</comment>
<reference evidence="1" key="1">
    <citation type="journal article" date="2014" name="Int. J. Syst. Evol. Microbiol.">
        <title>Complete genome sequence of Corynebacterium casei LMG S-19264T (=DSM 44701T), isolated from a smear-ripened cheese.</title>
        <authorList>
            <consortium name="US DOE Joint Genome Institute (JGI-PGF)"/>
            <person name="Walter F."/>
            <person name="Albersmeier A."/>
            <person name="Kalinowski J."/>
            <person name="Ruckert C."/>
        </authorList>
    </citation>
    <scope>NUCLEOTIDE SEQUENCE</scope>
    <source>
        <strain evidence="1">CGMCC 1.12997</strain>
    </source>
</reference>
<dbReference type="InterPro" id="IPR058532">
    <property type="entry name" value="YjbR/MT2646/Rv2570-like"/>
</dbReference>
<gene>
    <name evidence="1" type="ORF">GCM10011585_27820</name>
</gene>
<dbReference type="EMBL" id="BMGT01000003">
    <property type="protein sequence ID" value="GGG82643.1"/>
    <property type="molecule type" value="Genomic_DNA"/>
</dbReference>
<dbReference type="InterPro" id="IPR038056">
    <property type="entry name" value="YjbR-like_sf"/>
</dbReference>
<keyword evidence="2" id="KW-1185">Reference proteome</keyword>
<protein>
    <recommendedName>
        <fullName evidence="3">YjbR protein</fullName>
    </recommendedName>
</protein>
<dbReference type="AlphaFoldDB" id="A0A917HLR8"/>
<name>A0A917HLR8_9BACT</name>
<dbReference type="SUPFAM" id="SSF142906">
    <property type="entry name" value="YjbR-like"/>
    <property type="match status" value="1"/>
</dbReference>